<dbReference type="STRING" id="709986.Deima_0683"/>
<proteinExistence type="predicted"/>
<dbReference type="OrthoDB" id="9816340at2"/>
<reference evidence="5" key="2">
    <citation type="submission" date="2011-01" db="EMBL/GenBank/DDBJ databases">
        <title>The complete genome of Deinococcus maricopensis DSM 21211.</title>
        <authorList>
            <consortium name="US DOE Joint Genome Institute (JGI-PGF)"/>
            <person name="Lucas S."/>
            <person name="Copeland A."/>
            <person name="Lapidus A."/>
            <person name="Goodwin L."/>
            <person name="Pitluck S."/>
            <person name="Kyrpides N."/>
            <person name="Mavromatis K."/>
            <person name="Pagani I."/>
            <person name="Ivanova N."/>
            <person name="Ovchinnikova G."/>
            <person name="Zeytun A."/>
            <person name="Detter J.C."/>
            <person name="Han C."/>
            <person name="Land M."/>
            <person name="Hauser L."/>
            <person name="Markowitz V."/>
            <person name="Cheng J.-F."/>
            <person name="Hugenholtz P."/>
            <person name="Woyke T."/>
            <person name="Wu D."/>
            <person name="Pukall R."/>
            <person name="Gehrich-Schroeter G."/>
            <person name="Brambilla E."/>
            <person name="Klenk H.-P."/>
            <person name="Eisen J.A."/>
        </authorList>
    </citation>
    <scope>NUCLEOTIDE SEQUENCE [LARGE SCALE GENOMIC DNA]</scope>
    <source>
        <strain evidence="5">DSM 21211 / LMG 22137 / NRRL B-23946 / LB-34</strain>
    </source>
</reference>
<evidence type="ECO:0000256" key="1">
    <source>
        <dbReference type="PROSITE-ProRule" id="PRU00325"/>
    </source>
</evidence>
<reference evidence="4 5" key="1">
    <citation type="journal article" date="2011" name="Stand. Genomic Sci.">
        <title>Complete genome sequence of Deinococcus maricopensis type strain (LB-34).</title>
        <authorList>
            <person name="Pukall R."/>
            <person name="Zeytun A."/>
            <person name="Lucas S."/>
            <person name="Lapidus A."/>
            <person name="Hammon N."/>
            <person name="Deshpande S."/>
            <person name="Nolan M."/>
            <person name="Cheng J.F."/>
            <person name="Pitluck S."/>
            <person name="Liolios K."/>
            <person name="Pagani I."/>
            <person name="Mikhailova N."/>
            <person name="Ivanova N."/>
            <person name="Mavromatis K."/>
            <person name="Pati A."/>
            <person name="Tapia R."/>
            <person name="Han C."/>
            <person name="Goodwin L."/>
            <person name="Chen A."/>
            <person name="Palaniappan K."/>
            <person name="Land M."/>
            <person name="Hauser L."/>
            <person name="Chang Y.J."/>
            <person name="Jeffries C.D."/>
            <person name="Brambilla E.M."/>
            <person name="Rohde M."/>
            <person name="Goker M."/>
            <person name="Detter J.C."/>
            <person name="Woyke T."/>
            <person name="Bristow J."/>
            <person name="Eisen J.A."/>
            <person name="Markowitz V."/>
            <person name="Hugenholtz P."/>
            <person name="Kyrpides N.C."/>
            <person name="Klenk H.P."/>
        </authorList>
    </citation>
    <scope>NUCLEOTIDE SEQUENCE [LARGE SCALE GENOMIC DNA]</scope>
    <source>
        <strain evidence="5">DSM 21211 / LMG 22137 / NRRL B-23946 / LB-34</strain>
    </source>
</reference>
<keyword evidence="1" id="KW-0479">Metal-binding</keyword>
<evidence type="ECO:0000259" key="3">
    <source>
        <dbReference type="PROSITE" id="PS50966"/>
    </source>
</evidence>
<organism evidence="4 5">
    <name type="scientific">Deinococcus maricopensis (strain DSM 21211 / LMG 22137 / NRRL B-23946 / LB-34)</name>
    <dbReference type="NCBI Taxonomy" id="709986"/>
    <lineage>
        <taxon>Bacteria</taxon>
        <taxon>Thermotogati</taxon>
        <taxon>Deinococcota</taxon>
        <taxon>Deinococci</taxon>
        <taxon>Deinococcales</taxon>
        <taxon>Deinococcaceae</taxon>
        <taxon>Deinococcus</taxon>
    </lineage>
</organism>
<dbReference type="InterPro" id="IPR007527">
    <property type="entry name" value="Znf_SWIM"/>
</dbReference>
<dbReference type="eggNOG" id="COG4715">
    <property type="taxonomic scope" value="Bacteria"/>
</dbReference>
<evidence type="ECO:0000313" key="5">
    <source>
        <dbReference type="Proteomes" id="UP000008635"/>
    </source>
</evidence>
<dbReference type="KEGG" id="dmr:Deima_0683"/>
<sequence>MVELTPDSILTLAPDASSAKNARGLATPTKWPTLHATDHALWGECQGSGKHPYLTAVDLRDAGGASKCSCPSRKFPCKHALALMLLRATHPGHFGTTTPPDAIQTWLTGRSERAEKKTEKATRAAEHASAPAANQRRAARDAKVTAGLDGLALFLRDLIEGGLAAAQHRPYSDWDTQAARLIDAQAPGAARLVRHTPALLSHPDALLMHLGRLHLLCRAWANLTTLTPEEAQEVRSAVGYPFDAAEILAQPPITTDWHVLGQLVIAEDHLTVRRTWLHDATTNRDALLLDFAPQGRPLPPGLMAHTTVHASVHFPATAHPQRALLGETGAPRPLDVRLPERHLDDVLDRHAAQLARNPWLERSAHHVTRVRFAPGAPWHLVDARGQALPLGGTDHDLFRLHALGGGQALTCFGEWDGAIFTPLSLLEVHHD</sequence>
<dbReference type="PROSITE" id="PS50966">
    <property type="entry name" value="ZF_SWIM"/>
    <property type="match status" value="1"/>
</dbReference>
<dbReference type="HOGENOM" id="CLU_051328_0_0_0"/>
<feature type="region of interest" description="Disordered" evidence="2">
    <location>
        <begin position="113"/>
        <end position="138"/>
    </location>
</feature>
<protein>
    <recommendedName>
        <fullName evidence="3">SWIM-type domain-containing protein</fullName>
    </recommendedName>
</protein>
<feature type="compositionally biased region" description="Basic and acidic residues" evidence="2">
    <location>
        <begin position="113"/>
        <end position="126"/>
    </location>
</feature>
<gene>
    <name evidence="4" type="ordered locus">Deima_0683</name>
</gene>
<feature type="domain" description="SWIM-type" evidence="3">
    <location>
        <begin position="53"/>
        <end position="88"/>
    </location>
</feature>
<dbReference type="RefSeq" id="WP_013555845.1">
    <property type="nucleotide sequence ID" value="NC_014958.1"/>
</dbReference>
<keyword evidence="1" id="KW-0863">Zinc-finger</keyword>
<evidence type="ECO:0000256" key="2">
    <source>
        <dbReference type="SAM" id="MobiDB-lite"/>
    </source>
</evidence>
<name>E8U5K1_DEIML</name>
<dbReference type="GO" id="GO:0008270">
    <property type="term" value="F:zinc ion binding"/>
    <property type="evidence" value="ECO:0007669"/>
    <property type="project" value="UniProtKB-KW"/>
</dbReference>
<keyword evidence="1" id="KW-0862">Zinc</keyword>
<dbReference type="EMBL" id="CP002454">
    <property type="protein sequence ID" value="ADV66340.1"/>
    <property type="molecule type" value="Genomic_DNA"/>
</dbReference>
<keyword evidence="5" id="KW-1185">Reference proteome</keyword>
<dbReference type="Pfam" id="PF04434">
    <property type="entry name" value="SWIM"/>
    <property type="match status" value="1"/>
</dbReference>
<accession>E8U5K1</accession>
<evidence type="ECO:0000313" key="4">
    <source>
        <dbReference type="EMBL" id="ADV66340.1"/>
    </source>
</evidence>
<dbReference type="AlphaFoldDB" id="E8U5K1"/>
<dbReference type="Proteomes" id="UP000008635">
    <property type="component" value="Chromosome"/>
</dbReference>